<dbReference type="PANTHER" id="PTHR38772">
    <property type="match status" value="1"/>
</dbReference>
<evidence type="ECO:0000313" key="4">
    <source>
        <dbReference type="EMBL" id="MDP8149437.1"/>
    </source>
</evidence>
<comment type="subcellular location">
    <subcellularLocation>
        <location evidence="1">Cytoplasm</location>
        <location evidence="1">Nucleoid</location>
    </subcellularLocation>
</comment>
<evidence type="ECO:0000256" key="3">
    <source>
        <dbReference type="ARBA" id="ARBA00022490"/>
    </source>
</evidence>
<dbReference type="AlphaFoldDB" id="A0AAW8CEI0"/>
<keyword evidence="3" id="KW-0963">Cytoplasm</keyword>
<protein>
    <submittedName>
        <fullName evidence="4">Nucleoid-associated protein</fullName>
    </submittedName>
</protein>
<dbReference type="Pfam" id="PF04245">
    <property type="entry name" value="NA37"/>
    <property type="match status" value="1"/>
</dbReference>
<dbReference type="Proteomes" id="UP001226020">
    <property type="component" value="Unassembled WGS sequence"/>
</dbReference>
<dbReference type="GO" id="GO:0043590">
    <property type="term" value="C:bacterial nucleoid"/>
    <property type="evidence" value="ECO:0007669"/>
    <property type="project" value="TreeGrafter"/>
</dbReference>
<dbReference type="RefSeq" id="WP_306352410.1">
    <property type="nucleotide sequence ID" value="NZ_JASAWV010000031.1"/>
</dbReference>
<gene>
    <name evidence="4" type="ORF">QJU57_10195</name>
</gene>
<organism evidence="4 5">
    <name type="scientific">Phocoenobacter atlanticus subsp. atlanticus</name>
    <dbReference type="NCBI Taxonomy" id="3061285"/>
    <lineage>
        <taxon>Bacteria</taxon>
        <taxon>Pseudomonadati</taxon>
        <taxon>Pseudomonadota</taxon>
        <taxon>Gammaproteobacteria</taxon>
        <taxon>Pasteurellales</taxon>
        <taxon>Pasteurellaceae</taxon>
        <taxon>Phocoenobacter</taxon>
        <taxon>Phocoenobacter atlanticus</taxon>
    </lineage>
</organism>
<accession>A0AAW8CEI0</accession>
<comment type="caution">
    <text evidence="4">The sequence shown here is derived from an EMBL/GenBank/DDBJ whole genome shotgun (WGS) entry which is preliminary data.</text>
</comment>
<keyword evidence="5" id="KW-1185">Reference proteome</keyword>
<reference evidence="4 5" key="1">
    <citation type="journal article" date="2023" name="Front. Microbiol.">
        <title>Phylogeography and host specificity of Pasteurellaceae pathogenic to sea-farmed fish in the north-east Atlantic.</title>
        <authorList>
            <person name="Gulla S."/>
            <person name="Colquhoun D.J."/>
            <person name="Olsen A.B."/>
            <person name="Spilsberg B."/>
            <person name="Lagesen K."/>
            <person name="Aakesson C.P."/>
            <person name="Strom S."/>
            <person name="Manji F."/>
            <person name="Birkbeck T.H."/>
            <person name="Nilsen H.K."/>
        </authorList>
    </citation>
    <scope>NUCLEOTIDE SEQUENCE [LARGE SCALE GENOMIC DNA]</scope>
    <source>
        <strain evidence="4 5">NVIB3131</strain>
    </source>
</reference>
<sequence>MQIESVVAHIVNKKTDETNNASVQLSEKELDKADDRVIEIINILDKSFTEKTLKRAKFSDGGFKEITDDFNSIDFMVLSKQLTIKLKDIITSSLKAKGGYLLFVKYITTHSFIGIFLVRNKKGSEFILNEDGSWNIDMNKHLDVENFAMGVKINLTILNDENLDSRYISLIKGNTDISQYFENWIGLDDSKEESKDANALYEIANNIDLPDDIQTRDELKKKIFDFAKGSKNKRVNLKELSQYLYGSVNVITDYAENNNIDVDGEFKLSGNNLRKFYKVSVRANNIELSAPRTSFNPEVIEILGSQIVIHSPELAEKLQLELDNTNDE</sequence>
<dbReference type="GO" id="GO:0003727">
    <property type="term" value="F:single-stranded RNA binding"/>
    <property type="evidence" value="ECO:0007669"/>
    <property type="project" value="TreeGrafter"/>
</dbReference>
<evidence type="ECO:0000313" key="5">
    <source>
        <dbReference type="Proteomes" id="UP001226020"/>
    </source>
</evidence>
<dbReference type="GO" id="GO:0003690">
    <property type="term" value="F:double-stranded DNA binding"/>
    <property type="evidence" value="ECO:0007669"/>
    <property type="project" value="TreeGrafter"/>
</dbReference>
<proteinExistence type="inferred from homology"/>
<comment type="similarity">
    <text evidence="2">Belongs to the YejK family.</text>
</comment>
<evidence type="ECO:0000256" key="2">
    <source>
        <dbReference type="ARBA" id="ARBA00009035"/>
    </source>
</evidence>
<name>A0AAW8CEI0_9PAST</name>
<dbReference type="PANTHER" id="PTHR38772:SF1">
    <property type="entry name" value="NUCLEOID-ASSOCIATED PROTEIN YEJK"/>
    <property type="match status" value="1"/>
</dbReference>
<evidence type="ECO:0000256" key="1">
    <source>
        <dbReference type="ARBA" id="ARBA00004453"/>
    </source>
</evidence>
<dbReference type="InterPro" id="IPR007358">
    <property type="entry name" value="Nucleoid_associated_NdpA"/>
</dbReference>
<dbReference type="EMBL" id="JASAXT010000030">
    <property type="protein sequence ID" value="MDP8149437.1"/>
    <property type="molecule type" value="Genomic_DNA"/>
</dbReference>